<gene>
    <name evidence="7" type="ORF">RM530_16490</name>
</gene>
<feature type="compositionally biased region" description="Gly residues" evidence="5">
    <location>
        <begin position="700"/>
        <end position="712"/>
    </location>
</feature>
<organism evidence="7 8">
    <name type="scientific">Banduia mediterranea</name>
    <dbReference type="NCBI Taxonomy" id="3075609"/>
    <lineage>
        <taxon>Bacteria</taxon>
        <taxon>Pseudomonadati</taxon>
        <taxon>Pseudomonadota</taxon>
        <taxon>Gammaproteobacteria</taxon>
        <taxon>Nevskiales</taxon>
        <taxon>Algiphilaceae</taxon>
        <taxon>Banduia</taxon>
    </lineage>
</organism>
<evidence type="ECO:0000256" key="3">
    <source>
        <dbReference type="ARBA" id="ARBA00022989"/>
    </source>
</evidence>
<dbReference type="EMBL" id="JAVRIC010000030">
    <property type="protein sequence ID" value="MDT0498944.1"/>
    <property type="molecule type" value="Genomic_DNA"/>
</dbReference>
<keyword evidence="3 6" id="KW-1133">Transmembrane helix</keyword>
<dbReference type="PIRSF" id="PIRSF015380">
    <property type="entry name" value="Site-sp_rcmb"/>
    <property type="match status" value="1"/>
</dbReference>
<evidence type="ECO:0000256" key="2">
    <source>
        <dbReference type="ARBA" id="ARBA00022692"/>
    </source>
</evidence>
<name>A0ABU2WMV3_9GAMM</name>
<keyword evidence="8" id="KW-1185">Reference proteome</keyword>
<feature type="region of interest" description="Disordered" evidence="5">
    <location>
        <begin position="683"/>
        <end position="712"/>
    </location>
</feature>
<sequence length="712" mass="79521">MARKLTLEQRFEAALALVAHADDDAQIGAFIGLVDLLRPKRPDRVDEAVDRLQRFGAYLQTQPELRVGLRDALLRLIANRKSVRLFTDSGILANEGFFTGLWRRVGASILPEEQDRESLKDVVGLVFRKQSDYLWLQNVPDDAWLELMHAIDFRKARGTQPAQKILMHVLDGLQVMSYRITAIGLEPEIVHNYPAIERYESPFLMQNVEVRLFIEDRKNALSEKADPTMDDKHLQVLLQQCRDIVTRIRRQALIIGASVGLTHLLVRLTQNIERCALLLKLLEVKPEVDCNADRLRLLRALVEGENRKNSVRDLFMQTVQLLALRITGNAGKAGEAYITNSASEYFSLFRAAMGAGFLVALMAAVKLWLAHQPYAPLVEAFRFSAMYATGFVLMSIFHFSLATKQPAMTANRLARALEAPAQKGQDRLDNLAELIVRTLRSQFVAVLGNFVLSMPVAAAIAYAFYSNSGEHFIGLEKAEKLIHEIDPLHWTTWFWGALTGVWLFVCGLISGYYDNKAVYNRIPQRLQQLRSLRWLGVKRRERLTHFVEENLGAVAGSFFFGIMLGSTAAFGKVTGLPIDTLHVTFSATNTIYALVAFDGQLPWSTLARCALGILVIGTMNLAVSFGLALNVAMRAQRVKFADTWPLLGKLLRRIFTTPAQFFLPPRSPRAPFVAPAVSDAEMIKSADKSDKDPETTRGNGKAGGEGAKSGKK</sequence>
<comment type="caution">
    <text evidence="7">The sequence shown here is derived from an EMBL/GenBank/DDBJ whole genome shotgun (WGS) entry which is preliminary data.</text>
</comment>
<comment type="subcellular location">
    <subcellularLocation>
        <location evidence="1">Membrane</location>
        <topology evidence="1">Multi-pass membrane protein</topology>
    </subcellularLocation>
</comment>
<dbReference type="InterPro" id="IPR011385">
    <property type="entry name" value="Site-sp_rcmbase"/>
</dbReference>
<accession>A0ABU2WMV3</accession>
<dbReference type="Pfam" id="PF10136">
    <property type="entry name" value="SpecificRecomb"/>
    <property type="match status" value="1"/>
</dbReference>
<feature type="transmembrane region" description="Helical" evidence="6">
    <location>
        <begin position="550"/>
        <end position="571"/>
    </location>
</feature>
<dbReference type="Proteomes" id="UP001254608">
    <property type="component" value="Unassembled WGS sequence"/>
</dbReference>
<keyword evidence="4 6" id="KW-0472">Membrane</keyword>
<feature type="transmembrane region" description="Helical" evidence="6">
    <location>
        <begin position="605"/>
        <end position="629"/>
    </location>
</feature>
<evidence type="ECO:0000313" key="8">
    <source>
        <dbReference type="Proteomes" id="UP001254608"/>
    </source>
</evidence>
<proteinExistence type="predicted"/>
<feature type="transmembrane region" description="Helical" evidence="6">
    <location>
        <begin position="443"/>
        <end position="465"/>
    </location>
</feature>
<dbReference type="Gene3D" id="1.20.1080.10">
    <property type="entry name" value="Glycerol uptake facilitator protein"/>
    <property type="match status" value="1"/>
</dbReference>
<dbReference type="InterPro" id="IPR023271">
    <property type="entry name" value="Aquaporin-like"/>
</dbReference>
<feature type="compositionally biased region" description="Basic and acidic residues" evidence="5">
    <location>
        <begin position="683"/>
        <end position="695"/>
    </location>
</feature>
<evidence type="ECO:0000256" key="1">
    <source>
        <dbReference type="ARBA" id="ARBA00004141"/>
    </source>
</evidence>
<evidence type="ECO:0000256" key="5">
    <source>
        <dbReference type="SAM" id="MobiDB-lite"/>
    </source>
</evidence>
<dbReference type="RefSeq" id="WP_311366356.1">
    <property type="nucleotide sequence ID" value="NZ_JAVRIC010000030.1"/>
</dbReference>
<feature type="transmembrane region" description="Helical" evidence="6">
    <location>
        <begin position="493"/>
        <end position="513"/>
    </location>
</feature>
<feature type="transmembrane region" description="Helical" evidence="6">
    <location>
        <begin position="381"/>
        <end position="402"/>
    </location>
</feature>
<evidence type="ECO:0000313" key="7">
    <source>
        <dbReference type="EMBL" id="MDT0498944.1"/>
    </source>
</evidence>
<reference evidence="7 8" key="1">
    <citation type="submission" date="2023-09" db="EMBL/GenBank/DDBJ databases">
        <authorList>
            <person name="Rey-Velasco X."/>
        </authorList>
    </citation>
    <scope>NUCLEOTIDE SEQUENCE [LARGE SCALE GENOMIC DNA]</scope>
    <source>
        <strain evidence="7 8">W345</strain>
    </source>
</reference>
<protein>
    <submittedName>
        <fullName evidence="7">Site-specific recombinase</fullName>
    </submittedName>
</protein>
<feature type="transmembrane region" description="Helical" evidence="6">
    <location>
        <begin position="348"/>
        <end position="369"/>
    </location>
</feature>
<keyword evidence="2 6" id="KW-0812">Transmembrane</keyword>
<evidence type="ECO:0000256" key="6">
    <source>
        <dbReference type="SAM" id="Phobius"/>
    </source>
</evidence>
<evidence type="ECO:0000256" key="4">
    <source>
        <dbReference type="ARBA" id="ARBA00023136"/>
    </source>
</evidence>